<reference evidence="3" key="2">
    <citation type="submission" date="2013-12" db="EMBL/GenBank/DDBJ databases">
        <authorList>
            <person name="Yu Y."/>
            <person name="Lee S."/>
            <person name="de Baynast K."/>
            <person name="Wissotski M."/>
            <person name="Liu L."/>
            <person name="Talag J."/>
            <person name="Goicoechea J."/>
            <person name="Angelova A."/>
            <person name="Jetty R."/>
            <person name="Kudrna D."/>
            <person name="Golser W."/>
            <person name="Rivera L."/>
            <person name="Zhang J."/>
            <person name="Wing R."/>
        </authorList>
    </citation>
    <scope>NUCLEOTIDE SEQUENCE</scope>
</reference>
<evidence type="ECO:0000313" key="2">
    <source>
        <dbReference type="EnsemblPlants" id="LPERR06G06100.1"/>
    </source>
</evidence>
<protein>
    <submittedName>
        <fullName evidence="2">Uncharacterized protein</fullName>
    </submittedName>
</protein>
<feature type="compositionally biased region" description="Basic and acidic residues" evidence="1">
    <location>
        <begin position="130"/>
        <end position="148"/>
    </location>
</feature>
<keyword evidence="3" id="KW-1185">Reference proteome</keyword>
<feature type="region of interest" description="Disordered" evidence="1">
    <location>
        <begin position="125"/>
        <end position="148"/>
    </location>
</feature>
<accession>A0A0D9WN21</accession>
<name>A0A0D9WN21_9ORYZ</name>
<feature type="region of interest" description="Disordered" evidence="1">
    <location>
        <begin position="169"/>
        <end position="192"/>
    </location>
</feature>
<evidence type="ECO:0000256" key="1">
    <source>
        <dbReference type="SAM" id="MobiDB-lite"/>
    </source>
</evidence>
<dbReference type="Gramene" id="LPERR06G06100.1">
    <property type="protein sequence ID" value="LPERR06G06100.1"/>
    <property type="gene ID" value="LPERR06G06100"/>
</dbReference>
<dbReference type="AlphaFoldDB" id="A0A0D9WN21"/>
<dbReference type="Proteomes" id="UP000032180">
    <property type="component" value="Chromosome 6"/>
</dbReference>
<dbReference type="HOGENOM" id="CLU_1417032_0_0_1"/>
<sequence>MCYSSPNNPFTRLLNPLEYGPLAHIPIGLILFPAHHNQPSRRSRRLTPSSSSWRFPHLAAFFGRRFHLHLRNPCLRRSWSEGSSSGPSGVGRRNRIRGWAFYPAGFESVAQTRWISSRNPRVLSSYPDSIPHRGENPSKSLPESDGKTRGKQLIADFDFDFSVPPFWRWPPPPLSSRRKSWCTSGRPATRRS</sequence>
<dbReference type="EnsemblPlants" id="LPERR06G06100.1">
    <property type="protein sequence ID" value="LPERR06G06100.1"/>
    <property type="gene ID" value="LPERR06G06100"/>
</dbReference>
<reference evidence="2" key="3">
    <citation type="submission" date="2015-04" db="UniProtKB">
        <authorList>
            <consortium name="EnsemblPlants"/>
        </authorList>
    </citation>
    <scope>IDENTIFICATION</scope>
</reference>
<reference evidence="2 3" key="1">
    <citation type="submission" date="2012-08" db="EMBL/GenBank/DDBJ databases">
        <title>Oryza genome evolution.</title>
        <authorList>
            <person name="Wing R.A."/>
        </authorList>
    </citation>
    <scope>NUCLEOTIDE SEQUENCE</scope>
</reference>
<proteinExistence type="predicted"/>
<evidence type="ECO:0000313" key="3">
    <source>
        <dbReference type="Proteomes" id="UP000032180"/>
    </source>
</evidence>
<organism evidence="2 3">
    <name type="scientific">Leersia perrieri</name>
    <dbReference type="NCBI Taxonomy" id="77586"/>
    <lineage>
        <taxon>Eukaryota</taxon>
        <taxon>Viridiplantae</taxon>
        <taxon>Streptophyta</taxon>
        <taxon>Embryophyta</taxon>
        <taxon>Tracheophyta</taxon>
        <taxon>Spermatophyta</taxon>
        <taxon>Magnoliopsida</taxon>
        <taxon>Liliopsida</taxon>
        <taxon>Poales</taxon>
        <taxon>Poaceae</taxon>
        <taxon>BOP clade</taxon>
        <taxon>Oryzoideae</taxon>
        <taxon>Oryzeae</taxon>
        <taxon>Oryzinae</taxon>
        <taxon>Leersia</taxon>
    </lineage>
</organism>